<keyword evidence="4" id="KW-1185">Reference proteome</keyword>
<dbReference type="GO" id="GO:0005524">
    <property type="term" value="F:ATP binding"/>
    <property type="evidence" value="ECO:0007669"/>
    <property type="project" value="UniProtKB-KW"/>
</dbReference>
<evidence type="ECO:0000259" key="2">
    <source>
        <dbReference type="Pfam" id="PF20703"/>
    </source>
</evidence>
<dbReference type="InterPro" id="IPR011990">
    <property type="entry name" value="TPR-like_helical_dom_sf"/>
</dbReference>
<dbReference type="AlphaFoldDB" id="A0A2A2TJ59"/>
<dbReference type="SUPFAM" id="SSF52540">
    <property type="entry name" value="P-loop containing nucleoside triphosphate hydrolases"/>
    <property type="match status" value="1"/>
</dbReference>
<dbReference type="Pfam" id="PF20703">
    <property type="entry name" value="nSTAND1"/>
    <property type="match status" value="1"/>
</dbReference>
<dbReference type="Gene3D" id="3.40.50.300">
    <property type="entry name" value="P-loop containing nucleotide triphosphate hydrolases"/>
    <property type="match status" value="1"/>
</dbReference>
<comment type="caution">
    <text evidence="3">The sequence shown here is derived from an EMBL/GenBank/DDBJ whole genome shotgun (WGS) entry which is preliminary data.</text>
</comment>
<proteinExistence type="predicted"/>
<accession>A0A2A2TJ59</accession>
<reference evidence="3 4" key="1">
    <citation type="submission" date="2017-08" db="EMBL/GenBank/DDBJ databases">
        <title>Draft genome sequence of filamentous cyanobacterium Calothrix elsteri CCALA 953.</title>
        <authorList>
            <person name="Gagunashvili A.N."/>
            <person name="Elster J."/>
            <person name="Andresson O.S."/>
        </authorList>
    </citation>
    <scope>NUCLEOTIDE SEQUENCE [LARGE SCALE GENOMIC DNA]</scope>
    <source>
        <strain evidence="3 4">CCALA 953</strain>
    </source>
</reference>
<dbReference type="SMART" id="SM00028">
    <property type="entry name" value="TPR"/>
    <property type="match status" value="4"/>
</dbReference>
<dbReference type="InterPro" id="IPR027417">
    <property type="entry name" value="P-loop_NTPase"/>
</dbReference>
<evidence type="ECO:0000313" key="4">
    <source>
        <dbReference type="Proteomes" id="UP000218238"/>
    </source>
</evidence>
<keyword evidence="3" id="KW-0547">Nucleotide-binding</keyword>
<dbReference type="OrthoDB" id="433942at2"/>
<dbReference type="InterPro" id="IPR019734">
    <property type="entry name" value="TPR_rpt"/>
</dbReference>
<keyword evidence="1" id="KW-0472">Membrane</keyword>
<feature type="transmembrane region" description="Helical" evidence="1">
    <location>
        <begin position="938"/>
        <end position="957"/>
    </location>
</feature>
<evidence type="ECO:0000256" key="1">
    <source>
        <dbReference type="SAM" id="Phobius"/>
    </source>
</evidence>
<dbReference type="Proteomes" id="UP000218238">
    <property type="component" value="Unassembled WGS sequence"/>
</dbReference>
<dbReference type="EMBL" id="NTFS01000107">
    <property type="protein sequence ID" value="PAX54900.1"/>
    <property type="molecule type" value="Genomic_DNA"/>
</dbReference>
<keyword evidence="1" id="KW-1133">Transmembrane helix</keyword>
<gene>
    <name evidence="3" type="ORF">CK510_11810</name>
</gene>
<protein>
    <submittedName>
        <fullName evidence="3">ATP-binding protein</fullName>
    </submittedName>
</protein>
<dbReference type="InterPro" id="IPR049052">
    <property type="entry name" value="nSTAND1"/>
</dbReference>
<feature type="domain" description="Novel STAND NTPase 1" evidence="2">
    <location>
        <begin position="529"/>
        <end position="838"/>
    </location>
</feature>
<sequence>MNDEFGENKKKVEKIQAIQKIAINKTLPSFTPNSSLEELAWTLEASQGEFRLILARCNYLRLRSRLLRKLQKLTTTNIQLLTLKKTDNSLYKKIFRYSQHKDALMVWGLESVQDLEKLLIATNQVREEFRKNFNFPVVLWVTDDVLAKIIRIASDFESWTTTIEFRISTDELIQTLQHDTDAIFNIALVSDKYSIGWQMGYLRRSQIIRFYQDSQLIFQQLEPGLQASVYFAMGQDAYLKNQIDTALDFYQKSLEHWVLNIEDDKVSLIHTPKSPILRAGILLFYIGLCYFQKGEENVKKSRDYLLQAKSYFQQCITIFTEANQLNLVTKFINPLGEVLQRLKAWDDLQSLAKTALDLQKLYSNPTRVARAYGFLAEVAISRELWLEAKQNIYQALHYGAKSSPSKQQNQGLYLLLLAEAELNLGQIQLAEKHLQLAQNINSEEYPQQYIRILQKLRSHYWHKHDYLEAFRAKQEIRSIEQQYGFRAFIGAGKIQPYRKHRISLTQIIETDNNNLLQVNIAKEITASRRKNDVEKLLERIARLDYKLIVIHGYSGVGKTSLVQAGLVPALKLNQKNTCEIIPILINFYPNWVNELEKKIAVEFNEGKSQQVINKELLSNHLFNSNYLYSLENILKKLQECHQNNLRIVLIFDEFEEFIFTYNTRYLRQHFFDFLGKCLNILNVKVILSLRQEYLHYLLECNHIPSMDIINHDILCKNILYEIGNFTPDEAKSLIKCLSEHSNYPLETKLIEKLVEDLSAKFGEVRPIELQIVGAQLQTEKITTLAQYQQYENHKQLVNLYLQEVVKDCGQENQQIAEMILDLLADEKGIRLIKKRSELIRDLKLIVTQNNQSQENSKINIEDTKIDLIFQIFVASGIVVLISNNLDDRIDDQYQLVHDYLAGFIQKQQRPKLHDLINQLNQEKQQDKNILNHLNNLNSFYKIALMMTYFIILGLLILR</sequence>
<evidence type="ECO:0000313" key="3">
    <source>
        <dbReference type="EMBL" id="PAX54900.1"/>
    </source>
</evidence>
<dbReference type="SUPFAM" id="SSF48452">
    <property type="entry name" value="TPR-like"/>
    <property type="match status" value="1"/>
</dbReference>
<dbReference type="RefSeq" id="WP_095721892.1">
    <property type="nucleotide sequence ID" value="NZ_NTFS01000107.1"/>
</dbReference>
<organism evidence="3 4">
    <name type="scientific">Brunnivagina elsteri CCALA 953</name>
    <dbReference type="NCBI Taxonomy" id="987040"/>
    <lineage>
        <taxon>Bacteria</taxon>
        <taxon>Bacillati</taxon>
        <taxon>Cyanobacteriota</taxon>
        <taxon>Cyanophyceae</taxon>
        <taxon>Nostocales</taxon>
        <taxon>Calotrichaceae</taxon>
        <taxon>Brunnivagina</taxon>
    </lineage>
</organism>
<keyword evidence="1" id="KW-0812">Transmembrane</keyword>
<dbReference type="Gene3D" id="1.25.40.10">
    <property type="entry name" value="Tetratricopeptide repeat domain"/>
    <property type="match status" value="2"/>
</dbReference>
<name>A0A2A2TJ59_9CYAN</name>
<keyword evidence="3" id="KW-0067">ATP-binding</keyword>